<evidence type="ECO:0000256" key="1">
    <source>
        <dbReference type="SAM" id="MobiDB-lite"/>
    </source>
</evidence>
<sequence>MTLGIMVQQYSYSHHSAVSFDREKTVTVSGKITRSVWRNPHMAINIDVINDSGEATLWKIEGPGTTILAGRGFNKQMLSNAADNGENITVVLHPLKTGKPGGLLQAITMADGSSYRLGEEYQSTPAGVRRRTIPSLVEWVPPPEGETWQEREKKTRPAQLPLIGNSPRQTGAGALDPENLGKIRPSTPFDLTGTWTFRGEDRGDTDYSANYGSYEFKPHPTFTEKGQNILDEYLTNARAGIRFGEPTAICYPAGMPRVMTRYGSLMMLQYPTAIFMLSRLNNEYRVIFLDGRKREPNETRDYNWNGESIGHWEEDTLVVHTEGFTDENHLIQQGIFTGDQLKITERITMINNGNTLKMDFIMTDSEHWVGEWRHTKFRDRILRSDIREANCIPADNALLPGIR</sequence>
<reference evidence="2" key="1">
    <citation type="submission" date="2018-05" db="EMBL/GenBank/DDBJ databases">
        <authorList>
            <person name="Lanie J.A."/>
            <person name="Ng W.-L."/>
            <person name="Kazmierczak K.M."/>
            <person name="Andrzejewski T.M."/>
            <person name="Davidsen T.M."/>
            <person name="Wayne K.J."/>
            <person name="Tettelin H."/>
            <person name="Glass J.I."/>
            <person name="Rusch D."/>
            <person name="Podicherti R."/>
            <person name="Tsui H.-C.T."/>
            <person name="Winkler M.E."/>
        </authorList>
    </citation>
    <scope>NUCLEOTIDE SEQUENCE</scope>
</reference>
<gene>
    <name evidence="2" type="ORF">METZ01_LOCUS31715</name>
</gene>
<name>A0A381QHQ9_9ZZZZ</name>
<proteinExistence type="predicted"/>
<organism evidence="2">
    <name type="scientific">marine metagenome</name>
    <dbReference type="NCBI Taxonomy" id="408172"/>
    <lineage>
        <taxon>unclassified sequences</taxon>
        <taxon>metagenomes</taxon>
        <taxon>ecological metagenomes</taxon>
    </lineage>
</organism>
<dbReference type="AlphaFoldDB" id="A0A381QHQ9"/>
<dbReference type="Pfam" id="PF19649">
    <property type="entry name" value="DUF6152"/>
    <property type="match status" value="1"/>
</dbReference>
<accession>A0A381QHQ9</accession>
<evidence type="ECO:0000313" key="2">
    <source>
        <dbReference type="EMBL" id="SUZ78861.1"/>
    </source>
</evidence>
<feature type="region of interest" description="Disordered" evidence="1">
    <location>
        <begin position="160"/>
        <end position="185"/>
    </location>
</feature>
<dbReference type="InterPro" id="IPR046150">
    <property type="entry name" value="DUF6152"/>
</dbReference>
<protein>
    <submittedName>
        <fullName evidence="2">Uncharacterized protein</fullName>
    </submittedName>
</protein>
<dbReference type="EMBL" id="UINC01001370">
    <property type="protein sequence ID" value="SUZ78861.1"/>
    <property type="molecule type" value="Genomic_DNA"/>
</dbReference>